<dbReference type="InterPro" id="IPR029058">
    <property type="entry name" value="AB_hydrolase_fold"/>
</dbReference>
<evidence type="ECO:0000313" key="1">
    <source>
        <dbReference type="EMBL" id="PTM53273.1"/>
    </source>
</evidence>
<dbReference type="AlphaFoldDB" id="A0A2T4Z0L9"/>
<evidence type="ECO:0008006" key="3">
    <source>
        <dbReference type="Google" id="ProtNLM"/>
    </source>
</evidence>
<dbReference type="GO" id="GO:0016787">
    <property type="term" value="F:hydrolase activity"/>
    <property type="evidence" value="ECO:0007669"/>
    <property type="project" value="InterPro"/>
</dbReference>
<dbReference type="EMBL" id="PZZP01000004">
    <property type="protein sequence ID" value="PTM53273.1"/>
    <property type="molecule type" value="Genomic_DNA"/>
</dbReference>
<dbReference type="PANTHER" id="PTHR15394:SF3">
    <property type="entry name" value="SERINE HYDROLASE RBBP9"/>
    <property type="match status" value="1"/>
</dbReference>
<proteinExistence type="predicted"/>
<accession>A0A2T4Z0L9</accession>
<dbReference type="Pfam" id="PF06821">
    <property type="entry name" value="Ser_hydrolase"/>
    <property type="match status" value="1"/>
</dbReference>
<dbReference type="Proteomes" id="UP000241639">
    <property type="component" value="Unassembled WGS sequence"/>
</dbReference>
<dbReference type="RefSeq" id="WP_107728562.1">
    <property type="nucleotide sequence ID" value="NZ_PZZP01000004.1"/>
</dbReference>
<keyword evidence="2" id="KW-1185">Reference proteome</keyword>
<dbReference type="InterPro" id="IPR010662">
    <property type="entry name" value="RBBP9/YdeN"/>
</dbReference>
<name>A0A2T4Z0L9_9BACL</name>
<organism evidence="1 2">
    <name type="scientific">Desmospora activa DSM 45169</name>
    <dbReference type="NCBI Taxonomy" id="1121389"/>
    <lineage>
        <taxon>Bacteria</taxon>
        <taxon>Bacillati</taxon>
        <taxon>Bacillota</taxon>
        <taxon>Bacilli</taxon>
        <taxon>Bacillales</taxon>
        <taxon>Thermoactinomycetaceae</taxon>
        <taxon>Desmospora</taxon>
    </lineage>
</organism>
<gene>
    <name evidence="1" type="ORF">C8J48_3597</name>
</gene>
<sequence>MQKHILFIQGAGHGAYEEDGKLAGYLQDALGSNYNVLYPKMPNEEKPDYETWKVQISKDLSKLNGEVIFVGHSVGGSILLKYLSEEKLTKTITSVFLIAPPYDESVLQEDSSSKLQEIPRIFFYHSRDDEIVPFSHLTHYAEKIPKAIIRKFDGRGHLFDNDLSEVVEDIKGL</sequence>
<protein>
    <recommendedName>
        <fullName evidence="3">Serine hydrolase</fullName>
    </recommendedName>
</protein>
<dbReference type="SUPFAM" id="SSF53474">
    <property type="entry name" value="alpha/beta-Hydrolases"/>
    <property type="match status" value="1"/>
</dbReference>
<dbReference type="PANTHER" id="PTHR15394">
    <property type="entry name" value="SERINE HYDROLASE RBBP9"/>
    <property type="match status" value="1"/>
</dbReference>
<reference evidence="1 2" key="1">
    <citation type="submission" date="2018-04" db="EMBL/GenBank/DDBJ databases">
        <title>Genomic Encyclopedia of Archaeal and Bacterial Type Strains, Phase II (KMG-II): from individual species to whole genera.</title>
        <authorList>
            <person name="Goeker M."/>
        </authorList>
    </citation>
    <scope>NUCLEOTIDE SEQUENCE [LARGE SCALE GENOMIC DNA]</scope>
    <source>
        <strain evidence="1 2">DSM 45169</strain>
    </source>
</reference>
<evidence type="ECO:0000313" key="2">
    <source>
        <dbReference type="Proteomes" id="UP000241639"/>
    </source>
</evidence>
<comment type="caution">
    <text evidence="1">The sequence shown here is derived from an EMBL/GenBank/DDBJ whole genome shotgun (WGS) entry which is preliminary data.</text>
</comment>
<dbReference type="OrthoDB" id="9804993at2"/>
<dbReference type="Gene3D" id="3.40.50.1820">
    <property type="entry name" value="alpha/beta hydrolase"/>
    <property type="match status" value="1"/>
</dbReference>